<dbReference type="VEuPathDB" id="VectorBase:GPPI007157"/>
<dbReference type="EMBL" id="JXJN01002882">
    <property type="status" value="NOT_ANNOTATED_CDS"/>
    <property type="molecule type" value="Genomic_DNA"/>
</dbReference>
<dbReference type="EnsemblMetazoa" id="GPPI007157-RA">
    <property type="protein sequence ID" value="GPPI007157-PA"/>
    <property type="gene ID" value="GPPI007157"/>
</dbReference>
<sequence>AAVFSGSPFRFSLFVEKLAIGDAPPSQIPLLSDKSHFLTLFNLKKNNKAHSSSNSWWKCFELVAGILMALHSRFSQGCFLRSDSELGAIARSNRVPTRLNTYTITSTATSTSSPAATRSLACHATRIYNIIIAMLLVQLLRETKAKFIVEATRIV</sequence>
<name>A0A1B0ASM4_9MUSC</name>
<accession>A0A1B0ASM4</accession>
<reference evidence="1" key="2">
    <citation type="submission" date="2020-05" db="UniProtKB">
        <authorList>
            <consortium name="EnsemblMetazoa"/>
        </authorList>
    </citation>
    <scope>IDENTIFICATION</scope>
    <source>
        <strain evidence="1">IAEA</strain>
    </source>
</reference>
<reference evidence="2" key="1">
    <citation type="submission" date="2015-01" db="EMBL/GenBank/DDBJ databases">
        <authorList>
            <person name="Aksoy S."/>
            <person name="Warren W."/>
            <person name="Wilson R.K."/>
        </authorList>
    </citation>
    <scope>NUCLEOTIDE SEQUENCE [LARGE SCALE GENOMIC DNA]</scope>
    <source>
        <strain evidence="2">IAEA</strain>
    </source>
</reference>
<dbReference type="Proteomes" id="UP000092460">
    <property type="component" value="Unassembled WGS sequence"/>
</dbReference>
<dbReference type="AlphaFoldDB" id="A0A1B0ASM4"/>
<protein>
    <submittedName>
        <fullName evidence="1">Uncharacterized protein</fullName>
    </submittedName>
</protein>
<organism evidence="1 2">
    <name type="scientific">Glossina palpalis gambiensis</name>
    <dbReference type="NCBI Taxonomy" id="67801"/>
    <lineage>
        <taxon>Eukaryota</taxon>
        <taxon>Metazoa</taxon>
        <taxon>Ecdysozoa</taxon>
        <taxon>Arthropoda</taxon>
        <taxon>Hexapoda</taxon>
        <taxon>Insecta</taxon>
        <taxon>Pterygota</taxon>
        <taxon>Neoptera</taxon>
        <taxon>Endopterygota</taxon>
        <taxon>Diptera</taxon>
        <taxon>Brachycera</taxon>
        <taxon>Muscomorpha</taxon>
        <taxon>Hippoboscoidea</taxon>
        <taxon>Glossinidae</taxon>
        <taxon>Glossina</taxon>
    </lineage>
</organism>
<evidence type="ECO:0000313" key="1">
    <source>
        <dbReference type="EnsemblMetazoa" id="GPPI007157-PA"/>
    </source>
</evidence>
<proteinExistence type="predicted"/>
<evidence type="ECO:0000313" key="2">
    <source>
        <dbReference type="Proteomes" id="UP000092460"/>
    </source>
</evidence>
<keyword evidence="2" id="KW-1185">Reference proteome</keyword>